<name>A0ABT1ICC3_9PSEU</name>
<evidence type="ECO:0000313" key="2">
    <source>
        <dbReference type="EMBL" id="MCP2270285.1"/>
    </source>
</evidence>
<dbReference type="PROSITE" id="PS51257">
    <property type="entry name" value="PROKAR_LIPOPROTEIN"/>
    <property type="match status" value="1"/>
</dbReference>
<comment type="caution">
    <text evidence="2">The sequence shown here is derived from an EMBL/GenBank/DDBJ whole genome shotgun (WGS) entry which is preliminary data.</text>
</comment>
<protein>
    <recommendedName>
        <fullName evidence="4">Secreted protein</fullName>
    </recommendedName>
</protein>
<keyword evidence="3" id="KW-1185">Reference proteome</keyword>
<gene>
    <name evidence="2" type="ORF">LV75_002786</name>
</gene>
<sequence>MLGGLRRLARVVADPAVSAGTASAAPATAHATFSCTGAARSTARTTVPVVAIICEVDIGSRSISGGFSADRPPPESGSNGIGRRIVRRPTGPRDPREFS</sequence>
<accession>A0ABT1ICC3</accession>
<feature type="region of interest" description="Disordered" evidence="1">
    <location>
        <begin position="62"/>
        <end position="99"/>
    </location>
</feature>
<proteinExistence type="predicted"/>
<evidence type="ECO:0000313" key="3">
    <source>
        <dbReference type="Proteomes" id="UP001205185"/>
    </source>
</evidence>
<dbReference type="Proteomes" id="UP001205185">
    <property type="component" value="Unassembled WGS sequence"/>
</dbReference>
<evidence type="ECO:0000256" key="1">
    <source>
        <dbReference type="SAM" id="MobiDB-lite"/>
    </source>
</evidence>
<reference evidence="2 3" key="1">
    <citation type="submission" date="2022-06" db="EMBL/GenBank/DDBJ databases">
        <title>Genomic Encyclopedia of Archaeal and Bacterial Type Strains, Phase II (KMG-II): from individual species to whole genera.</title>
        <authorList>
            <person name="Goeker M."/>
        </authorList>
    </citation>
    <scope>NUCLEOTIDE SEQUENCE [LARGE SCALE GENOMIC DNA]</scope>
    <source>
        <strain evidence="2 3">DSM 44255</strain>
    </source>
</reference>
<dbReference type="EMBL" id="JAMTCO010000006">
    <property type="protein sequence ID" value="MCP2270285.1"/>
    <property type="molecule type" value="Genomic_DNA"/>
</dbReference>
<organism evidence="2 3">
    <name type="scientific">Actinokineospora diospyrosa</name>
    <dbReference type="NCBI Taxonomy" id="103728"/>
    <lineage>
        <taxon>Bacteria</taxon>
        <taxon>Bacillati</taxon>
        <taxon>Actinomycetota</taxon>
        <taxon>Actinomycetes</taxon>
        <taxon>Pseudonocardiales</taxon>
        <taxon>Pseudonocardiaceae</taxon>
        <taxon>Actinokineospora</taxon>
    </lineage>
</organism>
<evidence type="ECO:0008006" key="4">
    <source>
        <dbReference type="Google" id="ProtNLM"/>
    </source>
</evidence>
<dbReference type="RefSeq" id="WP_253887264.1">
    <property type="nucleotide sequence ID" value="NZ_BAAAVB010000013.1"/>
</dbReference>